<feature type="domain" description="VOC" evidence="1">
    <location>
        <begin position="21"/>
        <end position="141"/>
    </location>
</feature>
<dbReference type="Proteomes" id="UP000198802">
    <property type="component" value="Unassembled WGS sequence"/>
</dbReference>
<keyword evidence="2" id="KW-0223">Dioxygenase</keyword>
<accession>A0A0S4QXR1</accession>
<dbReference type="PROSITE" id="PS51819">
    <property type="entry name" value="VOC"/>
    <property type="match status" value="1"/>
</dbReference>
<proteinExistence type="predicted"/>
<dbReference type="GO" id="GO:0051213">
    <property type="term" value="F:dioxygenase activity"/>
    <property type="evidence" value="ECO:0007669"/>
    <property type="project" value="UniProtKB-KW"/>
</dbReference>
<keyword evidence="3" id="KW-1185">Reference proteome</keyword>
<gene>
    <name evidence="2" type="ORF">Ga0074812_13842</name>
</gene>
<name>A0A0S4QXR1_9ACTN</name>
<dbReference type="Gene3D" id="3.10.180.10">
    <property type="entry name" value="2,3-Dihydroxybiphenyl 1,2-Dioxygenase, domain 1"/>
    <property type="match status" value="1"/>
</dbReference>
<dbReference type="InterPro" id="IPR037523">
    <property type="entry name" value="VOC_core"/>
</dbReference>
<dbReference type="InterPro" id="IPR004360">
    <property type="entry name" value="Glyas_Fos-R_dOase_dom"/>
</dbReference>
<dbReference type="PANTHER" id="PTHR21366">
    <property type="entry name" value="GLYOXALASE FAMILY PROTEIN"/>
    <property type="match status" value="1"/>
</dbReference>
<evidence type="ECO:0000259" key="1">
    <source>
        <dbReference type="PROSITE" id="PS51819"/>
    </source>
</evidence>
<dbReference type="SUPFAM" id="SSF54593">
    <property type="entry name" value="Glyoxalase/Bleomycin resistance protein/Dihydroxybiphenyl dioxygenase"/>
    <property type="match status" value="1"/>
</dbReference>
<dbReference type="InterPro" id="IPR050383">
    <property type="entry name" value="GlyoxalaseI/FosfomycinResist"/>
</dbReference>
<dbReference type="InterPro" id="IPR029068">
    <property type="entry name" value="Glyas_Bleomycin-R_OHBP_Dase"/>
</dbReference>
<dbReference type="RefSeq" id="WP_054566629.1">
    <property type="nucleotide sequence ID" value="NZ_FAOZ01000038.1"/>
</dbReference>
<dbReference type="Pfam" id="PF00903">
    <property type="entry name" value="Glyoxalase"/>
    <property type="match status" value="1"/>
</dbReference>
<reference evidence="3" key="1">
    <citation type="submission" date="2015-11" db="EMBL/GenBank/DDBJ databases">
        <authorList>
            <person name="Varghese N."/>
        </authorList>
    </citation>
    <scope>NUCLEOTIDE SEQUENCE [LARGE SCALE GENOMIC DNA]</scope>
    <source>
        <strain evidence="3">DSM 45899</strain>
    </source>
</reference>
<dbReference type="PANTHER" id="PTHR21366:SF14">
    <property type="entry name" value="GLYOXALASE DOMAIN-CONTAINING PROTEIN 5"/>
    <property type="match status" value="1"/>
</dbReference>
<organism evidence="2 3">
    <name type="scientific">Parafrankia irregularis</name>
    <dbReference type="NCBI Taxonomy" id="795642"/>
    <lineage>
        <taxon>Bacteria</taxon>
        <taxon>Bacillati</taxon>
        <taxon>Actinomycetota</taxon>
        <taxon>Actinomycetes</taxon>
        <taxon>Frankiales</taxon>
        <taxon>Frankiaceae</taxon>
        <taxon>Parafrankia</taxon>
    </lineage>
</organism>
<dbReference type="EMBL" id="FAOZ01000038">
    <property type="protein sequence ID" value="CUU60327.1"/>
    <property type="molecule type" value="Genomic_DNA"/>
</dbReference>
<dbReference type="AlphaFoldDB" id="A0A0S4QXR1"/>
<protein>
    <submittedName>
        <fullName evidence="2">Catechol 2,3-dioxygenase</fullName>
    </submittedName>
</protein>
<evidence type="ECO:0000313" key="3">
    <source>
        <dbReference type="Proteomes" id="UP000198802"/>
    </source>
</evidence>
<keyword evidence="2" id="KW-0560">Oxidoreductase</keyword>
<evidence type="ECO:0000313" key="2">
    <source>
        <dbReference type="EMBL" id="CUU60327.1"/>
    </source>
</evidence>
<sequence>MTVGDTVESLPVVRPPIVTKAFDHIVLNVEDPERSVRWWVEKFGMRTHRLEAWREGRAPFPSVEVAPGVIIDLDARTPRGGPGRNVNHFCVVIEPCDLAELAASGVFDVVGGPFHRYGAYGNSDLLYIRDPDGNVVELRHYGPSQLDGPC</sequence>